<feature type="compositionally biased region" description="Basic and acidic residues" evidence="3">
    <location>
        <begin position="117"/>
        <end position="130"/>
    </location>
</feature>
<dbReference type="EMBL" id="JAGMUV010000007">
    <property type="protein sequence ID" value="KAH7148532.1"/>
    <property type="molecule type" value="Genomic_DNA"/>
</dbReference>
<keyword evidence="2" id="KW-0175">Coiled coil</keyword>
<feature type="compositionally biased region" description="Acidic residues" evidence="3">
    <location>
        <begin position="57"/>
        <end position="67"/>
    </location>
</feature>
<evidence type="ECO:0000256" key="1">
    <source>
        <dbReference type="PROSITE-ProRule" id="PRU00708"/>
    </source>
</evidence>
<feature type="repeat" description="PPR" evidence="1">
    <location>
        <begin position="829"/>
        <end position="863"/>
    </location>
</feature>
<dbReference type="InterPro" id="IPR050667">
    <property type="entry name" value="PPR-containing_protein"/>
</dbReference>
<dbReference type="AlphaFoldDB" id="A0A9P9J7P2"/>
<feature type="compositionally biased region" description="Basic and acidic residues" evidence="3">
    <location>
        <begin position="264"/>
        <end position="273"/>
    </location>
</feature>
<dbReference type="InterPro" id="IPR011990">
    <property type="entry name" value="TPR-like_helical_dom_sf"/>
</dbReference>
<evidence type="ECO:0000256" key="3">
    <source>
        <dbReference type="SAM" id="MobiDB-lite"/>
    </source>
</evidence>
<feature type="compositionally biased region" description="Low complexity" evidence="3">
    <location>
        <begin position="274"/>
        <end position="287"/>
    </location>
</feature>
<dbReference type="PANTHER" id="PTHR47939">
    <property type="entry name" value="MEMBRANE-ASSOCIATED SALT-INDUCIBLE PROTEIN-LIKE"/>
    <property type="match status" value="1"/>
</dbReference>
<reference evidence="4" key="1">
    <citation type="journal article" date="2021" name="Nat. Commun.">
        <title>Genetic determinants of endophytism in the Arabidopsis root mycobiome.</title>
        <authorList>
            <person name="Mesny F."/>
            <person name="Miyauchi S."/>
            <person name="Thiergart T."/>
            <person name="Pickel B."/>
            <person name="Atanasova L."/>
            <person name="Karlsson M."/>
            <person name="Huettel B."/>
            <person name="Barry K.W."/>
            <person name="Haridas S."/>
            <person name="Chen C."/>
            <person name="Bauer D."/>
            <person name="Andreopoulos W."/>
            <person name="Pangilinan J."/>
            <person name="LaButti K."/>
            <person name="Riley R."/>
            <person name="Lipzen A."/>
            <person name="Clum A."/>
            <person name="Drula E."/>
            <person name="Henrissat B."/>
            <person name="Kohler A."/>
            <person name="Grigoriev I.V."/>
            <person name="Martin F.M."/>
            <person name="Hacquard S."/>
        </authorList>
    </citation>
    <scope>NUCLEOTIDE SEQUENCE</scope>
    <source>
        <strain evidence="4">MPI-CAGE-AT-0147</strain>
    </source>
</reference>
<dbReference type="Gene3D" id="1.25.40.10">
    <property type="entry name" value="Tetratricopeptide repeat domain"/>
    <property type="match status" value="1"/>
</dbReference>
<protein>
    <recommendedName>
        <fullName evidence="6">Peroxin/Ferlin domain-containing protein</fullName>
    </recommendedName>
</protein>
<feature type="region of interest" description="Disordered" evidence="3">
    <location>
        <begin position="1"/>
        <end position="130"/>
    </location>
</feature>
<gene>
    <name evidence="4" type="ORF">EDB81DRAFT_650217</name>
</gene>
<sequence length="1224" mass="139249">MLRVTSSRRAAGLKPTDFDHEISLVDHDAVRTPPPGTATPEPAEIVRSTTTTRLLDVDEDEDEEDRDEASPKPDETRTEDGDEARPAKPQAQNGVGQSSSASRPSIEIQQPTPNVSRENDHQIKPKKREERESVIDILYENERGGFLCGIALFSGQALGGLDPAPWTNAYHNTSPTNIHTAQVPDPSWEWTWPDWRINHQEGVDEGGWEYAFAFSKKFSWHRARWWNSFVRRRAWTRKRAKRQIDEVSTDPHMLNADYFTVRSTSDRQHHSRDSVASSRHASRASVSQLSAAEAEEELPDIENIEDLMRTLRQSRIDREKLEATENYLEHAVDLSQLQDEMHEIMAIFVFQASRRILLSRLMQIYDDTTAQLKKEETDELRARNEAIKDAVKHADEEVRKLAYWSDVKQMAENGEVKNAVDGDKGWNEEWRGLDRSGGAHPKAGEVPNQSLTTLRFESTSTPTPTPFDFAFPTSTSITLPLHQELSLQVGDAPPSPLSLVSQPVIDEPPESKNRIFRDAFKLQAHVLGDEEKKKHYPVTGHPRTYPNHLAGKENLDEHSRDMRRQVGHSIIWDRFNKKVPSWKDCFETLRRTTPEWSDRTEMSAVRIILPKSWSIEVNNLNLEYVDSATGVLQRLRASVDKNPSAVILRGKSSILSQAIDDIVRSCKEAEVYELGEVATSDYKTKRLWPTIEGAPNGGASIPEGQDGRIWMHKESRSYELQEPYENIPRPEVWTQECFKAYIATLCYGRVPAHLAIKFYGERRTHGRNIDTDGIRIRLIVGAFEDTASPSIITAPALRMAVSMMAFKGGHRASANKLVQMGEELGIPMDTDTYNLMLEGYAHKRDLGFFYAFLRKMEARYIKPNVRTWLLFLQLIRGDDERRQIVLAMYELGMLNHPTTRKGIADVMAPTDAYTAFKAGQSLDDFLVDQAGRYGKDWLTPGAVSSIITELLRFHRAEDPRIEDCKRLIDIQIQAGHPVETQTVNIFVKHASATNDWNTALWATSLFQSTGCEPNQDTYAFLITLAIKTRSPHALGTIYFYGVLNRKLKKTSRQMLSQILLRLHRDPFWQRRECQPTIFPKDVIASLEKNKIRTSRSMMSRIERVILDKWEGYTPIKPLARSLELAIQSNDKPLRQQVRNPKRDGDGAVQPIRVKDLVTKLRPLDGEPGNINVRLKGRFDPRTMIEGWDGKEGLPSLEEVQLMAQKRSTHDVSTKSNIAASASVR</sequence>
<dbReference type="PROSITE" id="PS51375">
    <property type="entry name" value="PPR"/>
    <property type="match status" value="1"/>
</dbReference>
<proteinExistence type="predicted"/>
<name>A0A9P9J7P2_9HYPO</name>
<dbReference type="Proteomes" id="UP000738349">
    <property type="component" value="Unassembled WGS sequence"/>
</dbReference>
<evidence type="ECO:0000313" key="5">
    <source>
        <dbReference type="Proteomes" id="UP000738349"/>
    </source>
</evidence>
<organism evidence="4 5">
    <name type="scientific">Dactylonectria macrodidyma</name>
    <dbReference type="NCBI Taxonomy" id="307937"/>
    <lineage>
        <taxon>Eukaryota</taxon>
        <taxon>Fungi</taxon>
        <taxon>Dikarya</taxon>
        <taxon>Ascomycota</taxon>
        <taxon>Pezizomycotina</taxon>
        <taxon>Sordariomycetes</taxon>
        <taxon>Hypocreomycetidae</taxon>
        <taxon>Hypocreales</taxon>
        <taxon>Nectriaceae</taxon>
        <taxon>Dactylonectria</taxon>
    </lineage>
</organism>
<evidence type="ECO:0000256" key="2">
    <source>
        <dbReference type="SAM" id="Coils"/>
    </source>
</evidence>
<feature type="coiled-coil region" evidence="2">
    <location>
        <begin position="370"/>
        <end position="397"/>
    </location>
</feature>
<feature type="compositionally biased region" description="Polar residues" evidence="3">
    <location>
        <begin position="90"/>
        <end position="116"/>
    </location>
</feature>
<feature type="compositionally biased region" description="Basic and acidic residues" evidence="3">
    <location>
        <begin position="16"/>
        <end position="30"/>
    </location>
</feature>
<feature type="compositionally biased region" description="Basic and acidic residues" evidence="3">
    <location>
        <begin position="68"/>
        <end position="86"/>
    </location>
</feature>
<feature type="compositionally biased region" description="Low complexity" evidence="3">
    <location>
        <begin position="38"/>
        <end position="54"/>
    </location>
</feature>
<feature type="compositionally biased region" description="Polar residues" evidence="3">
    <location>
        <begin position="1213"/>
        <end position="1224"/>
    </location>
</feature>
<dbReference type="PANTHER" id="PTHR47939:SF5">
    <property type="entry name" value="PENTACOTRIPEPTIDE-REPEAT REGION OF PRORP DOMAIN-CONTAINING PROTEIN"/>
    <property type="match status" value="1"/>
</dbReference>
<feature type="region of interest" description="Disordered" evidence="3">
    <location>
        <begin position="1205"/>
        <end position="1224"/>
    </location>
</feature>
<keyword evidence="5" id="KW-1185">Reference proteome</keyword>
<accession>A0A9P9J7P2</accession>
<feature type="region of interest" description="Disordered" evidence="3">
    <location>
        <begin position="263"/>
        <end position="295"/>
    </location>
</feature>
<dbReference type="OrthoDB" id="185373at2759"/>
<evidence type="ECO:0008006" key="6">
    <source>
        <dbReference type="Google" id="ProtNLM"/>
    </source>
</evidence>
<dbReference type="InterPro" id="IPR002885">
    <property type="entry name" value="PPR_rpt"/>
</dbReference>
<evidence type="ECO:0000313" key="4">
    <source>
        <dbReference type="EMBL" id="KAH7148532.1"/>
    </source>
</evidence>
<comment type="caution">
    <text evidence="4">The sequence shown here is derived from an EMBL/GenBank/DDBJ whole genome shotgun (WGS) entry which is preliminary data.</text>
</comment>